<dbReference type="PANTHER" id="PTHR15111:SF0">
    <property type="entry name" value="UNCONVENTIONAL PREFOLDIN RPB5 INTERACTOR 1"/>
    <property type="match status" value="1"/>
</dbReference>
<organism evidence="5 6">
    <name type="scientific">Cynara cardunculus var. scolymus</name>
    <name type="common">Globe artichoke</name>
    <name type="synonym">Cynara scolymus</name>
    <dbReference type="NCBI Taxonomy" id="59895"/>
    <lineage>
        <taxon>Eukaryota</taxon>
        <taxon>Viridiplantae</taxon>
        <taxon>Streptophyta</taxon>
        <taxon>Embryophyta</taxon>
        <taxon>Tracheophyta</taxon>
        <taxon>Spermatophyta</taxon>
        <taxon>Magnoliopsida</taxon>
        <taxon>eudicotyledons</taxon>
        <taxon>Gunneridae</taxon>
        <taxon>Pentapetalae</taxon>
        <taxon>asterids</taxon>
        <taxon>campanulids</taxon>
        <taxon>Asterales</taxon>
        <taxon>Asteraceae</taxon>
        <taxon>Carduoideae</taxon>
        <taxon>Cardueae</taxon>
        <taxon>Carduinae</taxon>
        <taxon>Cynara</taxon>
    </lineage>
</organism>
<comment type="similarity">
    <text evidence="3">Belongs to the RNA polymerase II subunit 5-mediating protein family.</text>
</comment>
<reference evidence="5 6" key="1">
    <citation type="journal article" date="2016" name="Sci. Rep.">
        <title>The genome sequence of the outbreeding globe artichoke constructed de novo incorporating a phase-aware low-pass sequencing strategy of F1 progeny.</title>
        <authorList>
            <person name="Scaglione D."/>
            <person name="Reyes-Chin-Wo S."/>
            <person name="Acquadro A."/>
            <person name="Froenicke L."/>
            <person name="Portis E."/>
            <person name="Beitel C."/>
            <person name="Tirone M."/>
            <person name="Mauro R."/>
            <person name="Lo Monaco A."/>
            <person name="Mauromicale G."/>
            <person name="Faccioli P."/>
            <person name="Cattivelli L."/>
            <person name="Rieseberg L."/>
            <person name="Michelmore R."/>
            <person name="Lanteri S."/>
        </authorList>
    </citation>
    <scope>NUCLEOTIDE SEQUENCE [LARGE SCALE GENOMIC DNA]</scope>
    <source>
        <strain evidence="5">2C</strain>
    </source>
</reference>
<keyword evidence="2" id="KW-0539">Nucleus</keyword>
<dbReference type="EMBL" id="LEKV01001954">
    <property type="protein sequence ID" value="KVI04642.1"/>
    <property type="molecule type" value="Genomic_DNA"/>
</dbReference>
<dbReference type="Gramene" id="KVI04642">
    <property type="protein sequence ID" value="KVI04642"/>
    <property type="gene ID" value="Ccrd_017039"/>
</dbReference>
<dbReference type="GO" id="GO:0009409">
    <property type="term" value="P:response to cold"/>
    <property type="evidence" value="ECO:0007669"/>
    <property type="project" value="UniProtKB-ARBA"/>
</dbReference>
<dbReference type="GO" id="GO:0000122">
    <property type="term" value="P:negative regulation of transcription by RNA polymerase II"/>
    <property type="evidence" value="ECO:0007669"/>
    <property type="project" value="TreeGrafter"/>
</dbReference>
<evidence type="ECO:0000313" key="6">
    <source>
        <dbReference type="Proteomes" id="UP000243975"/>
    </source>
</evidence>
<evidence type="ECO:0000256" key="2">
    <source>
        <dbReference type="ARBA" id="ARBA00023242"/>
    </source>
</evidence>
<dbReference type="STRING" id="59895.A0A103Y8U1"/>
<evidence type="ECO:0000256" key="4">
    <source>
        <dbReference type="SAM" id="Coils"/>
    </source>
</evidence>
<dbReference type="InterPro" id="IPR004127">
    <property type="entry name" value="Prefoldin_subunit_alpha"/>
</dbReference>
<accession>A0A103Y8U1</accession>
<feature type="coiled-coil region" evidence="4">
    <location>
        <begin position="30"/>
        <end position="57"/>
    </location>
</feature>
<dbReference type="GO" id="GO:0003714">
    <property type="term" value="F:transcription corepressor activity"/>
    <property type="evidence" value="ECO:0007669"/>
    <property type="project" value="TreeGrafter"/>
</dbReference>
<dbReference type="AlphaFoldDB" id="A0A103Y8U1"/>
<dbReference type="GO" id="GO:0005634">
    <property type="term" value="C:nucleus"/>
    <property type="evidence" value="ECO:0007669"/>
    <property type="project" value="UniProtKB-SubCell"/>
</dbReference>
<comment type="subcellular location">
    <subcellularLocation>
        <location evidence="1">Nucleus</location>
    </subcellularLocation>
</comment>
<name>A0A103Y8U1_CYNCS</name>
<dbReference type="Proteomes" id="UP000243975">
    <property type="component" value="Unassembled WGS sequence"/>
</dbReference>
<evidence type="ECO:0000256" key="3">
    <source>
        <dbReference type="ARBA" id="ARBA00038295"/>
    </source>
</evidence>
<dbReference type="GO" id="GO:0006457">
    <property type="term" value="P:protein folding"/>
    <property type="evidence" value="ECO:0007669"/>
    <property type="project" value="UniProtKB-ARBA"/>
</dbReference>
<dbReference type="GO" id="GO:0003682">
    <property type="term" value="F:chromatin binding"/>
    <property type="evidence" value="ECO:0007669"/>
    <property type="project" value="TreeGrafter"/>
</dbReference>
<evidence type="ECO:0000256" key="1">
    <source>
        <dbReference type="ARBA" id="ARBA00004123"/>
    </source>
</evidence>
<comment type="caution">
    <text evidence="5">The sequence shown here is derived from an EMBL/GenBank/DDBJ whole genome shotgun (WGS) entry which is preliminary data.</text>
</comment>
<evidence type="ECO:0000313" key="5">
    <source>
        <dbReference type="EMBL" id="KVI04642.1"/>
    </source>
</evidence>
<sequence length="77" mass="8957">MFRPHESYPDYLHVLLGEGYYAERTSKQTIEILKRRGKDLESQIETLNAVIKDLKFEATFFGDTTIEAAQDFGQEQQ</sequence>
<dbReference type="SUPFAM" id="SSF46579">
    <property type="entry name" value="Prefoldin"/>
    <property type="match status" value="1"/>
</dbReference>
<dbReference type="GO" id="GO:0019212">
    <property type="term" value="F:phosphatase inhibitor activity"/>
    <property type="evidence" value="ECO:0007669"/>
    <property type="project" value="TreeGrafter"/>
</dbReference>
<dbReference type="PANTHER" id="PTHR15111">
    <property type="entry name" value="RNA POLYMERASE II SUBUNIT 5-MEDIATING PROTEIN NNX3"/>
    <property type="match status" value="1"/>
</dbReference>
<keyword evidence="6" id="KW-1185">Reference proteome</keyword>
<gene>
    <name evidence="5" type="ORF">Ccrd_017039</name>
</gene>
<dbReference type="Gene3D" id="1.10.287.370">
    <property type="match status" value="1"/>
</dbReference>
<dbReference type="Pfam" id="PF02996">
    <property type="entry name" value="Prefoldin"/>
    <property type="match status" value="1"/>
</dbReference>
<proteinExistence type="inferred from homology"/>
<dbReference type="InterPro" id="IPR009053">
    <property type="entry name" value="Prefoldin"/>
</dbReference>
<dbReference type="InterPro" id="IPR052255">
    <property type="entry name" value="RNA_pol_II_subunit5-mediator"/>
</dbReference>
<keyword evidence="4" id="KW-0175">Coiled coil</keyword>
<protein>
    <submittedName>
        <fullName evidence="5">Prefoldin</fullName>
    </submittedName>
</protein>